<organism evidence="1 2">
    <name type="scientific">Borrelia parkeri SLO</name>
    <dbReference type="NCBI Taxonomy" id="1313294"/>
    <lineage>
        <taxon>Bacteria</taxon>
        <taxon>Pseudomonadati</taxon>
        <taxon>Spirochaetota</taxon>
        <taxon>Spirochaetia</taxon>
        <taxon>Spirochaetales</taxon>
        <taxon>Borreliaceae</taxon>
        <taxon>Borrelia</taxon>
    </lineage>
</organism>
<accession>A0ABM5PKH9</accession>
<dbReference type="Proteomes" id="UP000019331">
    <property type="component" value="Chromosome"/>
</dbReference>
<gene>
    <name evidence="1" type="ORF">BPA_0078501</name>
</gene>
<reference evidence="1" key="1">
    <citation type="submission" date="2016-10" db="EMBL/GenBank/DDBJ databases">
        <title>Comparative Genomics of Relapsing Fever Spirochetes.</title>
        <authorList>
            <person name="Schwan T.G."/>
            <person name="Raffel S.J."/>
            <person name="Porcella S.F."/>
            <person name="Martens C.A."/>
            <person name="Bruno D.P."/>
            <person name="Ricklefs S.M."/>
            <person name="Barbian K.B."/>
        </authorList>
    </citation>
    <scope>NUCLEOTIDE SEQUENCE</scope>
    <source>
        <strain evidence="1">SLO</strain>
    </source>
</reference>
<keyword evidence="2" id="KW-1185">Reference proteome</keyword>
<proteinExistence type="predicted"/>
<sequence>MLNIKSLLFTFITGLLNINAVNNDTIKSYYKKETFQGDNIYFASNKNFKKLSLLGTNQKPILSASPFKFNVGNKEYHIALIGITPMIKEGKRKIKIEFEHKTYIKEIEIKKLKFKKTTVKLNKNKSKLIKNQQSTKEKNKLSHYGI</sequence>
<name>A0ABM5PKH9_BORPR</name>
<dbReference type="EMBL" id="CP005851">
    <property type="protein sequence ID" value="AHH09681.1"/>
    <property type="molecule type" value="Genomic_DNA"/>
</dbReference>
<evidence type="ECO:0000313" key="2">
    <source>
        <dbReference type="Proteomes" id="UP000019331"/>
    </source>
</evidence>
<evidence type="ECO:0000313" key="1">
    <source>
        <dbReference type="EMBL" id="AHH09681.1"/>
    </source>
</evidence>
<protein>
    <submittedName>
        <fullName evidence="1">Peptidoglycan-specific endopeptidase, M23 family protein</fullName>
    </submittedName>
</protein>